<dbReference type="Pfam" id="PF02361">
    <property type="entry name" value="CbiQ"/>
    <property type="match status" value="1"/>
</dbReference>
<dbReference type="EMBL" id="FAOZ01000001">
    <property type="protein sequence ID" value="CUU53809.1"/>
    <property type="molecule type" value="Genomic_DNA"/>
</dbReference>
<feature type="transmembrane region" description="Helical" evidence="6">
    <location>
        <begin position="27"/>
        <end position="49"/>
    </location>
</feature>
<dbReference type="NCBIfam" id="TIGR02454">
    <property type="entry name" value="ECF_T_CbiQ"/>
    <property type="match status" value="1"/>
</dbReference>
<feature type="transmembrane region" description="Helical" evidence="6">
    <location>
        <begin position="145"/>
        <end position="164"/>
    </location>
</feature>
<feature type="transmembrane region" description="Helical" evidence="6">
    <location>
        <begin position="69"/>
        <end position="90"/>
    </location>
</feature>
<keyword evidence="5 6" id="KW-0472">Membrane</keyword>
<dbReference type="Proteomes" id="UP000198802">
    <property type="component" value="Unassembled WGS sequence"/>
</dbReference>
<gene>
    <name evidence="7" type="ORF">Ga0074812_101307</name>
</gene>
<comment type="subcellular location">
    <subcellularLocation>
        <location evidence="1">Cell membrane</location>
        <topology evidence="1">Multi-pass membrane protein</topology>
    </subcellularLocation>
</comment>
<dbReference type="PANTHER" id="PTHR34857:SF2">
    <property type="entry name" value="SLL0384 PROTEIN"/>
    <property type="match status" value="1"/>
</dbReference>
<keyword evidence="2" id="KW-1003">Cell membrane</keyword>
<reference evidence="8" key="1">
    <citation type="submission" date="2015-11" db="EMBL/GenBank/DDBJ databases">
        <authorList>
            <person name="Varghese N."/>
        </authorList>
    </citation>
    <scope>NUCLEOTIDE SEQUENCE [LARGE SCALE GENOMIC DNA]</scope>
    <source>
        <strain evidence="8">DSM 45899</strain>
    </source>
</reference>
<evidence type="ECO:0000256" key="1">
    <source>
        <dbReference type="ARBA" id="ARBA00004651"/>
    </source>
</evidence>
<evidence type="ECO:0000256" key="2">
    <source>
        <dbReference type="ARBA" id="ARBA00022475"/>
    </source>
</evidence>
<evidence type="ECO:0000256" key="6">
    <source>
        <dbReference type="SAM" id="Phobius"/>
    </source>
</evidence>
<dbReference type="GO" id="GO:0043190">
    <property type="term" value="C:ATP-binding cassette (ABC) transporter complex"/>
    <property type="evidence" value="ECO:0007669"/>
    <property type="project" value="InterPro"/>
</dbReference>
<dbReference type="PANTHER" id="PTHR34857">
    <property type="entry name" value="SLL0384 PROTEIN"/>
    <property type="match status" value="1"/>
</dbReference>
<feature type="transmembrane region" description="Helical" evidence="6">
    <location>
        <begin position="111"/>
        <end position="133"/>
    </location>
</feature>
<dbReference type="InterPro" id="IPR012809">
    <property type="entry name" value="ECF_CbiQ"/>
</dbReference>
<evidence type="ECO:0000313" key="8">
    <source>
        <dbReference type="Proteomes" id="UP000198802"/>
    </source>
</evidence>
<dbReference type="InterPro" id="IPR003339">
    <property type="entry name" value="ABC/ECF_trnsptr_transmembrane"/>
</dbReference>
<proteinExistence type="predicted"/>
<sequence>MGGGAHLLDPYQPGRGFLRSMPAQCKIVAAFGYVICVVVTPITAGWAFGVHLLVLASLCALARLRPLFVIRRLAVEIPFLAFAAALPFVVPGPRVELLGLGLSRPGLEQAFGLLARATLGLMTVIVLAATTPANDLLAGLERLRLPPVIIAVASFMIRYSGLVVDQMRRMGVARRSRGHEPRSLRATGVLAASLGNLFIRSYERGERVHLAMLARGYSGTMPAATPIVSPRPGQWATASALVVLGVVVAVAGRSLDLGVAS</sequence>
<organism evidence="7 8">
    <name type="scientific">Parafrankia irregularis</name>
    <dbReference type="NCBI Taxonomy" id="795642"/>
    <lineage>
        <taxon>Bacteria</taxon>
        <taxon>Bacillati</taxon>
        <taxon>Actinomycetota</taxon>
        <taxon>Actinomycetes</taxon>
        <taxon>Frankiales</taxon>
        <taxon>Frankiaceae</taxon>
        <taxon>Parafrankia</taxon>
    </lineage>
</organism>
<dbReference type="AlphaFoldDB" id="A0A0S4QEB2"/>
<dbReference type="CDD" id="cd16914">
    <property type="entry name" value="EcfT"/>
    <property type="match status" value="1"/>
</dbReference>
<keyword evidence="8" id="KW-1185">Reference proteome</keyword>
<keyword evidence="3 6" id="KW-0812">Transmembrane</keyword>
<dbReference type="InterPro" id="IPR051611">
    <property type="entry name" value="ECF_transporter_component"/>
</dbReference>
<accession>A0A0S4QEB2</accession>
<keyword evidence="4 6" id="KW-1133">Transmembrane helix</keyword>
<evidence type="ECO:0000313" key="7">
    <source>
        <dbReference type="EMBL" id="CUU53809.1"/>
    </source>
</evidence>
<dbReference type="GO" id="GO:0006824">
    <property type="term" value="P:cobalt ion transport"/>
    <property type="evidence" value="ECO:0007669"/>
    <property type="project" value="InterPro"/>
</dbReference>
<evidence type="ECO:0000256" key="3">
    <source>
        <dbReference type="ARBA" id="ARBA00022692"/>
    </source>
</evidence>
<protein>
    <submittedName>
        <fullName evidence="7">Cobalt/nickel transport system permease protein</fullName>
    </submittedName>
</protein>
<name>A0A0S4QEB2_9ACTN</name>
<dbReference type="RefSeq" id="WP_091271109.1">
    <property type="nucleotide sequence ID" value="NZ_FAOZ01000001.1"/>
</dbReference>
<evidence type="ECO:0000256" key="4">
    <source>
        <dbReference type="ARBA" id="ARBA00022989"/>
    </source>
</evidence>
<evidence type="ECO:0000256" key="5">
    <source>
        <dbReference type="ARBA" id="ARBA00023136"/>
    </source>
</evidence>